<dbReference type="InterPro" id="IPR008972">
    <property type="entry name" value="Cupredoxin"/>
</dbReference>
<name>A0A6A8DD75_9BACI</name>
<dbReference type="OrthoDB" id="279535at2"/>
<accession>A0A6A8DD75</accession>
<sequence length="125" mass="13261">MKKSLLIIIMLGMIAILVACGGASDDTDQQAEGDSNEQEGQALTITATDFEFDQEEYTVLAGEPVTIDFASEQGTHGIGIDEFEVNIKGDGSATFTPEASGEYEIYCTVPCGTGHSDMKSTLVVQ</sequence>
<keyword evidence="1" id="KW-0732">Signal</keyword>
<feature type="signal peptide" evidence="1">
    <location>
        <begin position="1"/>
        <end position="19"/>
    </location>
</feature>
<dbReference type="PROSITE" id="PS51257">
    <property type="entry name" value="PROKAR_LIPOPROTEIN"/>
    <property type="match status" value="1"/>
</dbReference>
<protein>
    <submittedName>
        <fullName evidence="2">Cytochrome C oxidase subunit II</fullName>
    </submittedName>
</protein>
<feature type="chain" id="PRO_5039137929" evidence="1">
    <location>
        <begin position="20"/>
        <end position="125"/>
    </location>
</feature>
<proteinExistence type="predicted"/>
<evidence type="ECO:0000256" key="1">
    <source>
        <dbReference type="SAM" id="SignalP"/>
    </source>
</evidence>
<organism evidence="2 3">
    <name type="scientific">Aquibacillus halophilus</name>
    <dbReference type="NCBI Taxonomy" id="930132"/>
    <lineage>
        <taxon>Bacteria</taxon>
        <taxon>Bacillati</taxon>
        <taxon>Bacillota</taxon>
        <taxon>Bacilli</taxon>
        <taxon>Bacillales</taxon>
        <taxon>Bacillaceae</taxon>
        <taxon>Aquibacillus</taxon>
    </lineage>
</organism>
<evidence type="ECO:0000313" key="3">
    <source>
        <dbReference type="Proteomes" id="UP000799092"/>
    </source>
</evidence>
<keyword evidence="3" id="KW-1185">Reference proteome</keyword>
<dbReference type="Gene3D" id="2.60.40.420">
    <property type="entry name" value="Cupredoxins - blue copper proteins"/>
    <property type="match status" value="1"/>
</dbReference>
<dbReference type="EMBL" id="WJNG01000011">
    <property type="protein sequence ID" value="MRH43645.1"/>
    <property type="molecule type" value="Genomic_DNA"/>
</dbReference>
<dbReference type="RefSeq" id="WP_153737276.1">
    <property type="nucleotide sequence ID" value="NZ_WJNG01000011.1"/>
</dbReference>
<evidence type="ECO:0000313" key="2">
    <source>
        <dbReference type="EMBL" id="MRH43645.1"/>
    </source>
</evidence>
<gene>
    <name evidence="2" type="ORF">GH741_13285</name>
</gene>
<dbReference type="Proteomes" id="UP000799092">
    <property type="component" value="Unassembled WGS sequence"/>
</dbReference>
<dbReference type="AlphaFoldDB" id="A0A6A8DD75"/>
<reference evidence="2" key="1">
    <citation type="submission" date="2019-11" db="EMBL/GenBank/DDBJ databases">
        <authorList>
            <person name="Li J."/>
        </authorList>
    </citation>
    <scope>NUCLEOTIDE SEQUENCE</scope>
    <source>
        <strain evidence="2">B6B</strain>
    </source>
</reference>
<dbReference type="SUPFAM" id="SSF49503">
    <property type="entry name" value="Cupredoxins"/>
    <property type="match status" value="1"/>
</dbReference>
<comment type="caution">
    <text evidence="2">The sequence shown here is derived from an EMBL/GenBank/DDBJ whole genome shotgun (WGS) entry which is preliminary data.</text>
</comment>